<dbReference type="Gene3D" id="3.40.30.10">
    <property type="entry name" value="Glutaredoxin"/>
    <property type="match status" value="1"/>
</dbReference>
<name>A0A8A4ZB76_9MICO</name>
<gene>
    <name evidence="1" type="ORF">J4E96_17960</name>
</gene>
<dbReference type="Pfam" id="PF05768">
    <property type="entry name" value="Glrx-like"/>
    <property type="match status" value="1"/>
</dbReference>
<keyword evidence="2" id="KW-1185">Reference proteome</keyword>
<evidence type="ECO:0000313" key="1">
    <source>
        <dbReference type="EMBL" id="QTE29152.1"/>
    </source>
</evidence>
<evidence type="ECO:0000313" key="2">
    <source>
        <dbReference type="Proteomes" id="UP000663937"/>
    </source>
</evidence>
<dbReference type="Proteomes" id="UP000663937">
    <property type="component" value="Chromosome"/>
</dbReference>
<organism evidence="1 2">
    <name type="scientific">Pengzhenrongella sicca</name>
    <dbReference type="NCBI Taxonomy" id="2819238"/>
    <lineage>
        <taxon>Bacteria</taxon>
        <taxon>Bacillati</taxon>
        <taxon>Actinomycetota</taxon>
        <taxon>Actinomycetes</taxon>
        <taxon>Micrococcales</taxon>
        <taxon>Pengzhenrongella</taxon>
    </lineage>
</organism>
<dbReference type="InterPro" id="IPR008554">
    <property type="entry name" value="Glutaredoxin-like"/>
</dbReference>
<dbReference type="AlphaFoldDB" id="A0A8A4ZB76"/>
<sequence length="89" mass="9392">MTDDGVRVVLYGRAGCHLCDDARVIVAAVAAAAGTGWAEVDIDAEAVRDGGALQREYGEQVPVVLVDGVQRDYWRIDAGRLAAALAPRP</sequence>
<dbReference type="KEGG" id="psic:J4E96_17960"/>
<dbReference type="RefSeq" id="WP_227423412.1">
    <property type="nucleotide sequence ID" value="NZ_CP071868.1"/>
</dbReference>
<reference evidence="1" key="1">
    <citation type="submission" date="2021-03" db="EMBL/GenBank/DDBJ databases">
        <title>Pengzhenrongella sicca gen. nov., sp. nov., a new member of suborder Micrococcineae isolated from High-Arctic tundra soil.</title>
        <authorList>
            <person name="Peng F."/>
        </authorList>
    </citation>
    <scope>NUCLEOTIDE SEQUENCE</scope>
    <source>
        <strain evidence="1">LRZ-2</strain>
    </source>
</reference>
<dbReference type="EMBL" id="CP071868">
    <property type="protein sequence ID" value="QTE29152.1"/>
    <property type="molecule type" value="Genomic_DNA"/>
</dbReference>
<dbReference type="SUPFAM" id="SSF52833">
    <property type="entry name" value="Thioredoxin-like"/>
    <property type="match status" value="1"/>
</dbReference>
<proteinExistence type="predicted"/>
<protein>
    <submittedName>
        <fullName evidence="1">Glutaredoxin family protein</fullName>
    </submittedName>
</protein>
<dbReference type="InterPro" id="IPR036249">
    <property type="entry name" value="Thioredoxin-like_sf"/>
</dbReference>
<accession>A0A8A4ZB76</accession>